<accession>A0ABQ6F026</accession>
<proteinExistence type="predicted"/>
<sequence>MYFRILVLGSCMALFGCQSSEVVEQKSSGNIQQATLLSELQSVQMSLPSAKSVNITPQSQALKYRDIDSPVALFELPANRGEFSIDITSEIGETAFVPSALIIDKNGRELERYGQDKFVYKPPRFGAGNRLSADVDFFPPRDSESVYLLVYTDKAELDKHTMVTHPARLYAEGRGNYLPEVKDIAIPNSAYGKISVSIDRVGFLKPLGTASSSSASSSQPLMAKSVEVVQPETQQYYHQAIAAAVAEDDLNKAIHLLEEAKALNVQGAQQVFVDAVKENKPAL</sequence>
<dbReference type="Pfam" id="PF07148">
    <property type="entry name" value="MalM"/>
    <property type="match status" value="1"/>
</dbReference>
<dbReference type="Proteomes" id="UP001157138">
    <property type="component" value="Unassembled WGS sequence"/>
</dbReference>
<protein>
    <submittedName>
        <fullName evidence="1">Maltose operon protein</fullName>
    </submittedName>
</protein>
<evidence type="ECO:0000313" key="2">
    <source>
        <dbReference type="Proteomes" id="UP001157138"/>
    </source>
</evidence>
<dbReference type="EMBL" id="BSPW01000038">
    <property type="protein sequence ID" value="GLT18296.1"/>
    <property type="molecule type" value="Genomic_DNA"/>
</dbReference>
<dbReference type="InterPro" id="IPR010794">
    <property type="entry name" value="MalM"/>
</dbReference>
<keyword evidence="2" id="KW-1185">Reference proteome</keyword>
<name>A0ABQ6F026_9VIBR</name>
<organism evidence="1 2">
    <name type="scientific">Vibrio zhanjiangensis</name>
    <dbReference type="NCBI Taxonomy" id="1046128"/>
    <lineage>
        <taxon>Bacteria</taxon>
        <taxon>Pseudomonadati</taxon>
        <taxon>Pseudomonadota</taxon>
        <taxon>Gammaproteobacteria</taxon>
        <taxon>Vibrionales</taxon>
        <taxon>Vibrionaceae</taxon>
        <taxon>Vibrio</taxon>
    </lineage>
</organism>
<comment type="caution">
    <text evidence="1">The sequence shown here is derived from an EMBL/GenBank/DDBJ whole genome shotgun (WGS) entry which is preliminary data.</text>
</comment>
<evidence type="ECO:0000313" key="1">
    <source>
        <dbReference type="EMBL" id="GLT18296.1"/>
    </source>
</evidence>
<gene>
    <name evidence="1" type="ORF">GCM10007938_20740</name>
</gene>
<dbReference type="PROSITE" id="PS51257">
    <property type="entry name" value="PROKAR_LIPOPROTEIN"/>
    <property type="match status" value="1"/>
</dbReference>
<reference evidence="2" key="1">
    <citation type="journal article" date="2019" name="Int. J. Syst. Evol. Microbiol.">
        <title>The Global Catalogue of Microorganisms (GCM) 10K type strain sequencing project: providing services to taxonomists for standard genome sequencing and annotation.</title>
        <authorList>
            <consortium name="The Broad Institute Genomics Platform"/>
            <consortium name="The Broad Institute Genome Sequencing Center for Infectious Disease"/>
            <person name="Wu L."/>
            <person name="Ma J."/>
        </authorList>
    </citation>
    <scope>NUCLEOTIDE SEQUENCE [LARGE SCALE GENOMIC DNA]</scope>
    <source>
        <strain evidence="2">NBRC 108723</strain>
    </source>
</reference>
<dbReference type="RefSeq" id="WP_284192185.1">
    <property type="nucleotide sequence ID" value="NZ_BSPW01000038.1"/>
</dbReference>